<dbReference type="InParanoid" id="G0MFW0"/>
<gene>
    <name evidence="2" type="ORF">CAEBREN_23809</name>
</gene>
<dbReference type="EMBL" id="GL379792">
    <property type="protein sequence ID" value="EGT54408.1"/>
    <property type="molecule type" value="Genomic_DNA"/>
</dbReference>
<accession>G0MFW0</accession>
<reference evidence="3" key="1">
    <citation type="submission" date="2011-07" db="EMBL/GenBank/DDBJ databases">
        <authorList>
            <consortium name="Caenorhabditis brenneri Sequencing and Analysis Consortium"/>
            <person name="Wilson R.K."/>
        </authorList>
    </citation>
    <scope>NUCLEOTIDE SEQUENCE [LARGE SCALE GENOMIC DNA]</scope>
    <source>
        <strain evidence="3">PB2801</strain>
    </source>
</reference>
<evidence type="ECO:0000313" key="3">
    <source>
        <dbReference type="Proteomes" id="UP000008068"/>
    </source>
</evidence>
<dbReference type="Proteomes" id="UP000008068">
    <property type="component" value="Unassembled WGS sequence"/>
</dbReference>
<keyword evidence="3" id="KW-1185">Reference proteome</keyword>
<name>G0MFW0_CAEBE</name>
<organism evidence="3">
    <name type="scientific">Caenorhabditis brenneri</name>
    <name type="common">Nematode worm</name>
    <dbReference type="NCBI Taxonomy" id="135651"/>
    <lineage>
        <taxon>Eukaryota</taxon>
        <taxon>Metazoa</taxon>
        <taxon>Ecdysozoa</taxon>
        <taxon>Nematoda</taxon>
        <taxon>Chromadorea</taxon>
        <taxon>Rhabditida</taxon>
        <taxon>Rhabditina</taxon>
        <taxon>Rhabditomorpha</taxon>
        <taxon>Rhabditoidea</taxon>
        <taxon>Rhabditidae</taxon>
        <taxon>Peloderinae</taxon>
        <taxon>Caenorhabditis</taxon>
    </lineage>
</organism>
<feature type="compositionally biased region" description="Basic and acidic residues" evidence="1">
    <location>
        <begin position="191"/>
        <end position="219"/>
    </location>
</feature>
<feature type="region of interest" description="Disordered" evidence="1">
    <location>
        <begin position="64"/>
        <end position="136"/>
    </location>
</feature>
<feature type="region of interest" description="Disordered" evidence="1">
    <location>
        <begin position="1"/>
        <end position="29"/>
    </location>
</feature>
<feature type="compositionally biased region" description="Acidic residues" evidence="1">
    <location>
        <begin position="178"/>
        <end position="190"/>
    </location>
</feature>
<feature type="compositionally biased region" description="Low complexity" evidence="1">
    <location>
        <begin position="119"/>
        <end position="133"/>
    </location>
</feature>
<proteinExistence type="predicted"/>
<evidence type="ECO:0000313" key="2">
    <source>
        <dbReference type="EMBL" id="EGT54408.1"/>
    </source>
</evidence>
<dbReference type="HOGENOM" id="CLU_934574_0_0_1"/>
<dbReference type="AlphaFoldDB" id="G0MFW0"/>
<sequence>MIRSQSSLTDSEKEARRLSGERWNVSTPPSCLRRLELDISQDVTTAISSPDVRQPMQITEAVLSKSSPLGINESEEPAVSDVPETISSGSQISPRPRRPRSCTTDLWSRFQPVNPKEYSQQSSSSNPSSSSGSWMTDPSFRENYLDASSAMIITPMLTEVLLETHNGTDRYGYSFDGDLNEEGTEDDEEDNKEKSDSGNDEMEKQRDQMTDGCEKKTNLDSEEPSSVHNLETRYAMRERQKDNYFGMIHEDRMELDKMLDDLLEERAPDSGVGFSSEARELLHQESFSFVSETVRKAW</sequence>
<feature type="compositionally biased region" description="Basic and acidic residues" evidence="1">
    <location>
        <begin position="10"/>
        <end position="20"/>
    </location>
</feature>
<feature type="region of interest" description="Disordered" evidence="1">
    <location>
        <begin position="171"/>
        <end position="235"/>
    </location>
</feature>
<evidence type="ECO:0000256" key="1">
    <source>
        <dbReference type="SAM" id="MobiDB-lite"/>
    </source>
</evidence>
<protein>
    <submittedName>
        <fullName evidence="2">Uncharacterized protein</fullName>
    </submittedName>
</protein>